<sequence length="45" mass="5465">MLRKSIAKKNPDEYEIWEKTLMAAGDEDRNWTDRKYLRPILEAIR</sequence>
<evidence type="ECO:0000313" key="1">
    <source>
        <dbReference type="EMBL" id="HJC50027.1"/>
    </source>
</evidence>
<protein>
    <submittedName>
        <fullName evidence="1">Uncharacterized protein</fullName>
    </submittedName>
</protein>
<dbReference type="Proteomes" id="UP000823904">
    <property type="component" value="Unassembled WGS sequence"/>
</dbReference>
<reference evidence="1" key="2">
    <citation type="submission" date="2021-04" db="EMBL/GenBank/DDBJ databases">
        <authorList>
            <person name="Gilroy R."/>
        </authorList>
    </citation>
    <scope>NUCLEOTIDE SEQUENCE</scope>
    <source>
        <strain evidence="1">ChiSjej3B21-8574</strain>
    </source>
</reference>
<name>A0A9D2PG14_9FIRM</name>
<evidence type="ECO:0000313" key="2">
    <source>
        <dbReference type="Proteomes" id="UP000823904"/>
    </source>
</evidence>
<organism evidence="1 2">
    <name type="scientific">Candidatus Anaerostipes avistercoris</name>
    <dbReference type="NCBI Taxonomy" id="2838462"/>
    <lineage>
        <taxon>Bacteria</taxon>
        <taxon>Bacillati</taxon>
        <taxon>Bacillota</taxon>
        <taxon>Clostridia</taxon>
        <taxon>Lachnospirales</taxon>
        <taxon>Lachnospiraceae</taxon>
        <taxon>Anaerostipes</taxon>
    </lineage>
</organism>
<comment type="caution">
    <text evidence="1">The sequence shown here is derived from an EMBL/GenBank/DDBJ whole genome shotgun (WGS) entry which is preliminary data.</text>
</comment>
<dbReference type="AlphaFoldDB" id="A0A9D2PG14"/>
<dbReference type="EMBL" id="DWWD01000022">
    <property type="protein sequence ID" value="HJC50027.1"/>
    <property type="molecule type" value="Genomic_DNA"/>
</dbReference>
<proteinExistence type="predicted"/>
<gene>
    <name evidence="1" type="ORF">H9754_05515</name>
</gene>
<accession>A0A9D2PG14</accession>
<reference evidence="1" key="1">
    <citation type="journal article" date="2021" name="PeerJ">
        <title>Extensive microbial diversity within the chicken gut microbiome revealed by metagenomics and culture.</title>
        <authorList>
            <person name="Gilroy R."/>
            <person name="Ravi A."/>
            <person name="Getino M."/>
            <person name="Pursley I."/>
            <person name="Horton D.L."/>
            <person name="Alikhan N.F."/>
            <person name="Baker D."/>
            <person name="Gharbi K."/>
            <person name="Hall N."/>
            <person name="Watson M."/>
            <person name="Adriaenssens E.M."/>
            <person name="Foster-Nyarko E."/>
            <person name="Jarju S."/>
            <person name="Secka A."/>
            <person name="Antonio M."/>
            <person name="Oren A."/>
            <person name="Chaudhuri R.R."/>
            <person name="La Ragione R."/>
            <person name="Hildebrand F."/>
            <person name="Pallen M.J."/>
        </authorList>
    </citation>
    <scope>NUCLEOTIDE SEQUENCE</scope>
    <source>
        <strain evidence="1">ChiSjej3B21-8574</strain>
    </source>
</reference>